<dbReference type="VEuPathDB" id="VectorBase:GPAI044722"/>
<dbReference type="AlphaFoldDB" id="A0A1B0AG55"/>
<reference evidence="1" key="2">
    <citation type="submission" date="2020-05" db="UniProtKB">
        <authorList>
            <consortium name="EnsemblMetazoa"/>
        </authorList>
    </citation>
    <scope>IDENTIFICATION</scope>
    <source>
        <strain evidence="1">IAEA</strain>
    </source>
</reference>
<accession>A0A1B0AG55</accession>
<name>A0A1B0AG55_GLOPL</name>
<protein>
    <submittedName>
        <fullName evidence="1">Uncharacterized protein</fullName>
    </submittedName>
</protein>
<evidence type="ECO:0000313" key="1">
    <source>
        <dbReference type="EnsemblMetazoa" id="GPAI044722-PA"/>
    </source>
</evidence>
<reference evidence="2" key="1">
    <citation type="submission" date="2014-03" db="EMBL/GenBank/DDBJ databases">
        <authorList>
            <person name="Aksoy S."/>
            <person name="Warren W."/>
            <person name="Wilson R.K."/>
        </authorList>
    </citation>
    <scope>NUCLEOTIDE SEQUENCE [LARGE SCALE GENOMIC DNA]</scope>
    <source>
        <strain evidence="2">IAEA</strain>
    </source>
</reference>
<evidence type="ECO:0000313" key="2">
    <source>
        <dbReference type="Proteomes" id="UP000092445"/>
    </source>
</evidence>
<proteinExistence type="predicted"/>
<organism evidence="1 2">
    <name type="scientific">Glossina pallidipes</name>
    <name type="common">Tsetse fly</name>
    <dbReference type="NCBI Taxonomy" id="7398"/>
    <lineage>
        <taxon>Eukaryota</taxon>
        <taxon>Metazoa</taxon>
        <taxon>Ecdysozoa</taxon>
        <taxon>Arthropoda</taxon>
        <taxon>Hexapoda</taxon>
        <taxon>Insecta</taxon>
        <taxon>Pterygota</taxon>
        <taxon>Neoptera</taxon>
        <taxon>Endopterygota</taxon>
        <taxon>Diptera</taxon>
        <taxon>Brachycera</taxon>
        <taxon>Muscomorpha</taxon>
        <taxon>Hippoboscoidea</taxon>
        <taxon>Glossinidae</taxon>
        <taxon>Glossina</taxon>
    </lineage>
</organism>
<dbReference type="Proteomes" id="UP000092445">
    <property type="component" value="Unassembled WGS sequence"/>
</dbReference>
<dbReference type="EnsemblMetazoa" id="GPAI044722-RA">
    <property type="protein sequence ID" value="GPAI044722-PA"/>
    <property type="gene ID" value="GPAI044722"/>
</dbReference>
<sequence length="181" mass="20328">MRLFPTVFPPRSTMLANGNGNSNSNSIIFHVCYAYVRFSLGIGLWVEMGDYILFTHTVRYGNGASSSSSMLVMTKRNSVAVYCTVVMTRKKTSTNLYMQVYVSAYVCGTSSNAAWIISTNNIVGNSNSDFRQRKPSSFPSSIPCGNDGLILSFNFGKTFKYFLDERKEIVREQSPKKRQKE</sequence>
<keyword evidence="2" id="KW-1185">Reference proteome</keyword>